<comment type="caution">
    <text evidence="2">The sequence shown here is derived from an EMBL/GenBank/DDBJ whole genome shotgun (WGS) entry which is preliminary data.</text>
</comment>
<sequence>MQPLLPPARRLGPLLEQAQGLVRKADRLSGLCQPGALGGLRTLLRAMNAYYAQKFEGLEKVQPLEIEQALRGEWAADPEKAGRQRLALAHMATEAQLEMRWAGWDAKTVWAPQMVCDIHQDVFARLPEADRAVKGGASLRPGALQNGPAKVRALLEQWGNGYGGVQAVQEGGMPVLAMAASHQRLRGIQPFREGSGRVACLHTHLVLGHLGLTHGLWSPLRGFARSQEAYRAHLAAAQDVRGLEEWMHYVLAQCLEQVQLMTGLLAPQDMQDRIAACLGFEAHVVRQGVRTESLRALHYLFATQGMLDRRDFKAMLGLGERMATAQITALLQRGLLESDSPHGKLRFGVPQHALRFYFPRLWPEAEREA</sequence>
<dbReference type="Proteomes" id="UP000575083">
    <property type="component" value="Unassembled WGS sequence"/>
</dbReference>
<evidence type="ECO:0000313" key="3">
    <source>
        <dbReference type="Proteomes" id="UP000575083"/>
    </source>
</evidence>
<evidence type="ECO:0000313" key="2">
    <source>
        <dbReference type="EMBL" id="MBB6557837.1"/>
    </source>
</evidence>
<dbReference type="SUPFAM" id="SSF140931">
    <property type="entry name" value="Fic-like"/>
    <property type="match status" value="1"/>
</dbReference>
<dbReference type="InterPro" id="IPR036597">
    <property type="entry name" value="Fido-like_dom_sf"/>
</dbReference>
<keyword evidence="3" id="KW-1185">Reference proteome</keyword>
<dbReference type="RefSeq" id="WP_260420057.1">
    <property type="nucleotide sequence ID" value="NZ_JACHLK010000001.1"/>
</dbReference>
<dbReference type="AlphaFoldDB" id="A0A7X0U766"/>
<accession>A0A7X0U766</accession>
<name>A0A7X0U766_9BURK</name>
<evidence type="ECO:0000259" key="1">
    <source>
        <dbReference type="PROSITE" id="PS51459"/>
    </source>
</evidence>
<organism evidence="2 3">
    <name type="scientific">Acidovorax soli</name>
    <dbReference type="NCBI Taxonomy" id="592050"/>
    <lineage>
        <taxon>Bacteria</taxon>
        <taxon>Pseudomonadati</taxon>
        <taxon>Pseudomonadota</taxon>
        <taxon>Betaproteobacteria</taxon>
        <taxon>Burkholderiales</taxon>
        <taxon>Comamonadaceae</taxon>
        <taxon>Acidovorax</taxon>
    </lineage>
</organism>
<proteinExistence type="predicted"/>
<dbReference type="Gene3D" id="1.10.3290.10">
    <property type="entry name" value="Fido-like domain"/>
    <property type="match status" value="1"/>
</dbReference>
<protein>
    <recommendedName>
        <fullName evidence="1">Fido domain-containing protein</fullName>
    </recommendedName>
</protein>
<gene>
    <name evidence="2" type="ORF">HNP48_000501</name>
</gene>
<dbReference type="InterPro" id="IPR003812">
    <property type="entry name" value="Fido"/>
</dbReference>
<dbReference type="EMBL" id="JACHLK010000001">
    <property type="protein sequence ID" value="MBB6557837.1"/>
    <property type="molecule type" value="Genomic_DNA"/>
</dbReference>
<dbReference type="Pfam" id="PF02661">
    <property type="entry name" value="Fic"/>
    <property type="match status" value="1"/>
</dbReference>
<reference evidence="2 3" key="1">
    <citation type="submission" date="2020-08" db="EMBL/GenBank/DDBJ databases">
        <title>Functional genomics of gut bacteria from endangered species of beetles.</title>
        <authorList>
            <person name="Carlos-Shanley C."/>
        </authorList>
    </citation>
    <scope>NUCLEOTIDE SEQUENCE [LARGE SCALE GENOMIC DNA]</scope>
    <source>
        <strain evidence="2 3">S00198</strain>
    </source>
</reference>
<feature type="domain" description="Fido" evidence="1">
    <location>
        <begin position="110"/>
        <end position="252"/>
    </location>
</feature>
<dbReference type="PROSITE" id="PS51459">
    <property type="entry name" value="FIDO"/>
    <property type="match status" value="1"/>
</dbReference>